<dbReference type="InterPro" id="IPR010998">
    <property type="entry name" value="Integrase_recombinase_N"/>
</dbReference>
<dbReference type="EMBL" id="CYYV01000007">
    <property type="protein sequence ID" value="CUO23875.1"/>
    <property type="molecule type" value="Genomic_DNA"/>
</dbReference>
<proteinExistence type="inferred from homology"/>
<dbReference type="InterPro" id="IPR004107">
    <property type="entry name" value="Integrase_SAM-like_N"/>
</dbReference>
<dbReference type="PANTHER" id="PTHR30349">
    <property type="entry name" value="PHAGE INTEGRASE-RELATED"/>
    <property type="match status" value="1"/>
</dbReference>
<keyword evidence="3" id="KW-0229">DNA integration</keyword>
<accession>A0A174DIA3</accession>
<dbReference type="InterPro" id="IPR011010">
    <property type="entry name" value="DNA_brk_join_enz"/>
</dbReference>
<evidence type="ECO:0000256" key="2">
    <source>
        <dbReference type="ARBA" id="ARBA00008857"/>
    </source>
</evidence>
<evidence type="ECO:0000256" key="4">
    <source>
        <dbReference type="ARBA" id="ARBA00023125"/>
    </source>
</evidence>
<gene>
    <name evidence="7" type="primary">Int-Tn_2</name>
    <name evidence="7" type="ORF">ERS852406_01532</name>
</gene>
<dbReference type="RefSeq" id="WP_055227471.1">
    <property type="nucleotide sequence ID" value="NZ_CYYV01000007.1"/>
</dbReference>
<evidence type="ECO:0000256" key="3">
    <source>
        <dbReference type="ARBA" id="ARBA00022908"/>
    </source>
</evidence>
<sequence>MPSYYDNKTKNWYCIFYYTDWTGTRKQKKKRGFERKKDAQEWERDFLQRQAAQPDMPFSTLSELYLKDKEQNTKFATYRVHKMRVDTWLLPVFGNRPINAIMPVDVRNWQGYLKTAISAQNKPLSDGYRHDLFVELSGVFNFAMRFYGLSVNPCKVVGNTPVKHKKKLNFWTKEEFDRFLSTFDAADPFRMAYLTLYYTGMRIGELQALTAPDVDTEAGTITISKTYHRKYGVEMITTPKTPKANRTITIPKFLCAALQEYINKIYQPDADTRIFPYSHSGYTDAFRSHTKKAGVKLIRLHGLRHSHASLLIELGFSVLLISERLGHENVSTTLNIYAHLFPSKQSEVAEKLDLLQTK</sequence>
<comment type="function">
    <text evidence="1">Site-specific tyrosine recombinase, which acts by catalyzing the cutting and rejoining of the recombining DNA molecules.</text>
</comment>
<reference evidence="7 8" key="1">
    <citation type="submission" date="2015-09" db="EMBL/GenBank/DDBJ databases">
        <authorList>
            <consortium name="Pathogen Informatics"/>
        </authorList>
    </citation>
    <scope>NUCLEOTIDE SEQUENCE [LARGE SCALE GENOMIC DNA]</scope>
    <source>
        <strain evidence="7 8">2789STDY5608849</strain>
    </source>
</reference>
<dbReference type="GO" id="GO:0015074">
    <property type="term" value="P:DNA integration"/>
    <property type="evidence" value="ECO:0007669"/>
    <property type="project" value="UniProtKB-KW"/>
</dbReference>
<evidence type="ECO:0000259" key="6">
    <source>
        <dbReference type="PROSITE" id="PS51898"/>
    </source>
</evidence>
<dbReference type="Gene3D" id="1.10.443.10">
    <property type="entry name" value="Intergrase catalytic core"/>
    <property type="match status" value="1"/>
</dbReference>
<organism evidence="7 8">
    <name type="scientific">Fusicatenibacter saccharivorans</name>
    <dbReference type="NCBI Taxonomy" id="1150298"/>
    <lineage>
        <taxon>Bacteria</taxon>
        <taxon>Bacillati</taxon>
        <taxon>Bacillota</taxon>
        <taxon>Clostridia</taxon>
        <taxon>Lachnospirales</taxon>
        <taxon>Lachnospiraceae</taxon>
        <taxon>Fusicatenibacter</taxon>
    </lineage>
</organism>
<dbReference type="InterPro" id="IPR028259">
    <property type="entry name" value="AP2-like_int_N"/>
</dbReference>
<name>A0A174DIA3_9FIRM</name>
<dbReference type="AlphaFoldDB" id="A0A174DIA3"/>
<protein>
    <submittedName>
        <fullName evidence="7">Integrase</fullName>
    </submittedName>
</protein>
<evidence type="ECO:0000313" key="7">
    <source>
        <dbReference type="EMBL" id="CUO23875.1"/>
    </source>
</evidence>
<dbReference type="SUPFAM" id="SSF56349">
    <property type="entry name" value="DNA breaking-rejoining enzymes"/>
    <property type="match status" value="1"/>
</dbReference>
<dbReference type="Pfam" id="PF00589">
    <property type="entry name" value="Phage_integrase"/>
    <property type="match status" value="1"/>
</dbReference>
<keyword evidence="4" id="KW-0238">DNA-binding</keyword>
<dbReference type="CDD" id="cd01189">
    <property type="entry name" value="INT_ICEBs1_C_like"/>
    <property type="match status" value="1"/>
</dbReference>
<dbReference type="InterPro" id="IPR002104">
    <property type="entry name" value="Integrase_catalytic"/>
</dbReference>
<dbReference type="Proteomes" id="UP000095706">
    <property type="component" value="Unassembled WGS sequence"/>
</dbReference>
<dbReference type="InterPro" id="IPR050090">
    <property type="entry name" value="Tyrosine_recombinase_XerCD"/>
</dbReference>
<dbReference type="Pfam" id="PF14659">
    <property type="entry name" value="Phage_int_SAM_3"/>
    <property type="match status" value="1"/>
</dbReference>
<comment type="similarity">
    <text evidence="2">Belongs to the 'phage' integrase family.</text>
</comment>
<feature type="domain" description="Tyr recombinase" evidence="6">
    <location>
        <begin position="166"/>
        <end position="350"/>
    </location>
</feature>
<evidence type="ECO:0000256" key="1">
    <source>
        <dbReference type="ARBA" id="ARBA00003283"/>
    </source>
</evidence>
<dbReference type="PANTHER" id="PTHR30349:SF64">
    <property type="entry name" value="PROPHAGE INTEGRASE INTD-RELATED"/>
    <property type="match status" value="1"/>
</dbReference>
<dbReference type="Pfam" id="PF14657">
    <property type="entry name" value="Arm-DNA-bind_4"/>
    <property type="match status" value="1"/>
</dbReference>
<evidence type="ECO:0000256" key="5">
    <source>
        <dbReference type="ARBA" id="ARBA00023172"/>
    </source>
</evidence>
<keyword evidence="5" id="KW-0233">DNA recombination</keyword>
<dbReference type="Gene3D" id="1.10.150.130">
    <property type="match status" value="1"/>
</dbReference>
<evidence type="ECO:0000313" key="8">
    <source>
        <dbReference type="Proteomes" id="UP000095706"/>
    </source>
</evidence>
<dbReference type="GO" id="GO:0006310">
    <property type="term" value="P:DNA recombination"/>
    <property type="evidence" value="ECO:0007669"/>
    <property type="project" value="UniProtKB-KW"/>
</dbReference>
<dbReference type="GO" id="GO:0003677">
    <property type="term" value="F:DNA binding"/>
    <property type="evidence" value="ECO:0007669"/>
    <property type="project" value="UniProtKB-KW"/>
</dbReference>
<dbReference type="InterPro" id="IPR013762">
    <property type="entry name" value="Integrase-like_cat_sf"/>
</dbReference>
<dbReference type="PROSITE" id="PS51898">
    <property type="entry name" value="TYR_RECOMBINASE"/>
    <property type="match status" value="1"/>
</dbReference>